<comment type="catalytic activity">
    <reaction evidence="4">
        <text>holo-[ACP] + malonyl-CoA = malonyl-[ACP] + CoA</text>
        <dbReference type="Rhea" id="RHEA:41792"/>
        <dbReference type="Rhea" id="RHEA-COMP:9623"/>
        <dbReference type="Rhea" id="RHEA-COMP:9685"/>
        <dbReference type="ChEBI" id="CHEBI:57287"/>
        <dbReference type="ChEBI" id="CHEBI:57384"/>
        <dbReference type="ChEBI" id="CHEBI:64479"/>
        <dbReference type="ChEBI" id="CHEBI:78449"/>
        <dbReference type="EC" id="2.3.1.39"/>
    </reaction>
</comment>
<dbReference type="InterPro" id="IPR014043">
    <property type="entry name" value="Acyl_transferase_dom"/>
</dbReference>
<feature type="domain" description="Malonyl-CoA:ACP transacylase (MAT)" evidence="5">
    <location>
        <begin position="13"/>
        <end position="302"/>
    </location>
</feature>
<dbReference type="RefSeq" id="WP_319928493.1">
    <property type="nucleotide sequence ID" value="NZ_VCDN01000010.1"/>
</dbReference>
<dbReference type="SUPFAM" id="SSF52151">
    <property type="entry name" value="FabD/lysophospholipase-like"/>
    <property type="match status" value="1"/>
</dbReference>
<keyword evidence="3" id="KW-0012">Acyltransferase</keyword>
<protein>
    <recommendedName>
        <fullName evidence="1">[acyl-carrier-protein] S-malonyltransferase</fullName>
        <ecNumber evidence="1">2.3.1.39</ecNumber>
    </recommendedName>
</protein>
<dbReference type="EC" id="2.3.1.39" evidence="1"/>
<dbReference type="InterPro" id="IPR050858">
    <property type="entry name" value="Mal-CoA-ACP_Trans/PKS_FabD"/>
</dbReference>
<dbReference type="PANTHER" id="PTHR42681">
    <property type="entry name" value="MALONYL-COA-ACYL CARRIER PROTEIN TRANSACYLASE, MITOCHONDRIAL"/>
    <property type="match status" value="1"/>
</dbReference>
<evidence type="ECO:0000313" key="6">
    <source>
        <dbReference type="EMBL" id="MDX7986043.1"/>
    </source>
</evidence>
<dbReference type="Gene3D" id="3.40.366.10">
    <property type="entry name" value="Malonyl-Coenzyme A Acyl Carrier Protein, domain 2"/>
    <property type="match status" value="1"/>
</dbReference>
<evidence type="ECO:0000256" key="3">
    <source>
        <dbReference type="ARBA" id="ARBA00023315"/>
    </source>
</evidence>
<comment type="caution">
    <text evidence="6">The sequence shown here is derived from an EMBL/GenBank/DDBJ whole genome shotgun (WGS) entry which is preliminary data.</text>
</comment>
<dbReference type="EMBL" id="VCDN01000010">
    <property type="protein sequence ID" value="MDX7986043.1"/>
    <property type="molecule type" value="Genomic_DNA"/>
</dbReference>
<dbReference type="Gene3D" id="3.30.70.250">
    <property type="entry name" value="Malonyl-CoA ACP transacylase, ACP-binding"/>
    <property type="match status" value="1"/>
</dbReference>
<evidence type="ECO:0000259" key="5">
    <source>
        <dbReference type="SMART" id="SM00827"/>
    </source>
</evidence>
<accession>A0ABU4S5W5</accession>
<organism evidence="6 7">
    <name type="scientific">Xenorhabdus santafensis</name>
    <dbReference type="NCBI Taxonomy" id="2582833"/>
    <lineage>
        <taxon>Bacteria</taxon>
        <taxon>Pseudomonadati</taxon>
        <taxon>Pseudomonadota</taxon>
        <taxon>Gammaproteobacteria</taxon>
        <taxon>Enterobacterales</taxon>
        <taxon>Morganellaceae</taxon>
        <taxon>Xenorhabdus</taxon>
    </lineage>
</organism>
<keyword evidence="2" id="KW-0808">Transferase</keyword>
<dbReference type="Proteomes" id="UP001271890">
    <property type="component" value="Unassembled WGS sequence"/>
</dbReference>
<sequence>MKIALDSAKTVFLFPGVGVQRPDMFAEFKIYPEYRDCLDEVSELSQVNLHEVIHGERRDTLKQVRIAQLALTATTVAIANILRRHGGLVPEFMMGHSLGQYPALCAAGYLDLATLTKIVNIRSEVVEACARHFQQGDMCWVLHIPADVVMQEVENARADEGIEVYISAVDAFDQVTISGEMADIRRFAPRMETLGGLVYPLKIGGPFHSPLMAEAKTKLAALLDFLPDREPQTVPVSRLVCNVSGAELQVENLKASVLQHLISPVQWLPSLQYVAQKGVTRYLEISPKNVLSYLTERTKLPMRSLCEPDELFTFTQELSSKESRLARFSRYCYFHLYSSKVPAMAEPKAIEQLHRIREQTRQRISSSHLSNSHLNSEEYHFLHQMTQQWLDVLEVHGKRPLLMEKAQLQSLFDAVRH</sequence>
<dbReference type="SMART" id="SM00827">
    <property type="entry name" value="PKS_AT"/>
    <property type="match status" value="1"/>
</dbReference>
<evidence type="ECO:0000256" key="4">
    <source>
        <dbReference type="ARBA" id="ARBA00048462"/>
    </source>
</evidence>
<dbReference type="PANTHER" id="PTHR42681:SF1">
    <property type="entry name" value="MALONYL-COA-ACYL CARRIER PROTEIN TRANSACYLASE, MITOCHONDRIAL"/>
    <property type="match status" value="1"/>
</dbReference>
<reference evidence="7" key="1">
    <citation type="journal article" date="2024" name="Toxins">
        <title>Genome Sequence Analysis of Native Xenorhabdus Strains Isolated from Entomopathogenic Nematodes in Argentina.</title>
        <authorList>
            <person name="Palma L."/>
            <person name="Frizzo L."/>
            <person name="Kaiser S."/>
            <person name="Berry C."/>
            <person name="Caballero P."/>
            <person name="Bode H.B."/>
            <person name="Del Valle E.E."/>
        </authorList>
    </citation>
    <scope>NUCLEOTIDE SEQUENCE [LARGE SCALE GENOMIC DNA]</scope>
    <source>
        <strain evidence="7">12</strain>
    </source>
</reference>
<dbReference type="SUPFAM" id="SSF55048">
    <property type="entry name" value="Probable ACP-binding domain of malonyl-CoA ACP transacylase"/>
    <property type="match status" value="1"/>
</dbReference>
<evidence type="ECO:0000256" key="1">
    <source>
        <dbReference type="ARBA" id="ARBA00013258"/>
    </source>
</evidence>
<proteinExistence type="predicted"/>
<evidence type="ECO:0000256" key="2">
    <source>
        <dbReference type="ARBA" id="ARBA00022679"/>
    </source>
</evidence>
<gene>
    <name evidence="6" type="ORF">FE392_01645</name>
</gene>
<dbReference type="InterPro" id="IPR016035">
    <property type="entry name" value="Acyl_Trfase/lysoPLipase"/>
</dbReference>
<dbReference type="InterPro" id="IPR016036">
    <property type="entry name" value="Malonyl_transacylase_ACP-bd"/>
</dbReference>
<dbReference type="InterPro" id="IPR001227">
    <property type="entry name" value="Ac_transferase_dom_sf"/>
</dbReference>
<dbReference type="Pfam" id="PF00698">
    <property type="entry name" value="Acyl_transf_1"/>
    <property type="match status" value="1"/>
</dbReference>
<keyword evidence="7" id="KW-1185">Reference proteome</keyword>
<evidence type="ECO:0000313" key="7">
    <source>
        <dbReference type="Proteomes" id="UP001271890"/>
    </source>
</evidence>
<name>A0ABU4S5W5_9GAMM</name>